<dbReference type="FunCoup" id="B8CEZ7">
    <property type="interactions" value="86"/>
</dbReference>
<dbReference type="Gene3D" id="3.40.50.10300">
    <property type="entry name" value="CoaB-like"/>
    <property type="match status" value="1"/>
</dbReference>
<dbReference type="GeneID" id="7447762"/>
<protein>
    <recommendedName>
        <fullName evidence="2">DNA/pantothenate metabolism flavoprotein C-terminal domain-containing protein</fullName>
    </recommendedName>
</protein>
<dbReference type="eggNOG" id="KOG2728">
    <property type="taxonomic scope" value="Eukaryota"/>
</dbReference>
<dbReference type="GO" id="GO:0005634">
    <property type="term" value="C:nucleus"/>
    <property type="evidence" value="ECO:0000318"/>
    <property type="project" value="GO_Central"/>
</dbReference>
<accession>B8CEZ7</accession>
<dbReference type="EMBL" id="CM000652">
    <property type="protein sequence ID" value="EED88120.1"/>
    <property type="molecule type" value="Genomic_DNA"/>
</dbReference>
<dbReference type="KEGG" id="tps:THAPSDRAFT_15545"/>
<dbReference type="STRING" id="35128.B8CEZ7"/>
<evidence type="ECO:0000313" key="4">
    <source>
        <dbReference type="Proteomes" id="UP000001449"/>
    </source>
</evidence>
<sequence length="281" mass="31234">QLQNFTTRHTSHHRPLALVTSGGTAADLEVNAVRFLDNFSTGLRGALSVEQFLKRGYAVVHLMREGSVSPFARVLEDVLAVRGGMTFESLGEVFDCDDASTDTGRGELSLNPRLCHSHVLQSTLRTYKQIIDQGLLLTIAFRTVDDYLVKLQLCCEAVNACGALGLVYLAAAVSDFYIPTEKRALHKIQKNTAQLGSNNTLTLTLYPVPKVIPKLREEWCPNAFVISFKLETDSTILCQKAVMAMERNKVHLVIGNELATRYEKVFILSHKERDGIVLNKQ</sequence>
<feature type="non-terminal residue" evidence="3">
    <location>
        <position position="281"/>
    </location>
</feature>
<comment type="similarity">
    <text evidence="1">Belongs to the PPC synthetase family.</text>
</comment>
<reference evidence="3 4" key="1">
    <citation type="journal article" date="2004" name="Science">
        <title>The genome of the diatom Thalassiosira pseudonana: ecology, evolution, and metabolism.</title>
        <authorList>
            <person name="Armbrust E.V."/>
            <person name="Berges J.A."/>
            <person name="Bowler C."/>
            <person name="Green B.R."/>
            <person name="Martinez D."/>
            <person name="Putnam N.H."/>
            <person name="Zhou S."/>
            <person name="Allen A.E."/>
            <person name="Apt K.E."/>
            <person name="Bechner M."/>
            <person name="Brzezinski M.A."/>
            <person name="Chaal B.K."/>
            <person name="Chiovitti A."/>
            <person name="Davis A.K."/>
            <person name="Demarest M.S."/>
            <person name="Detter J.C."/>
            <person name="Glavina T."/>
            <person name="Goodstein D."/>
            <person name="Hadi M.Z."/>
            <person name="Hellsten U."/>
            <person name="Hildebrand M."/>
            <person name="Jenkins B.D."/>
            <person name="Jurka J."/>
            <person name="Kapitonov V.V."/>
            <person name="Kroger N."/>
            <person name="Lau W.W."/>
            <person name="Lane T.W."/>
            <person name="Larimer F.W."/>
            <person name="Lippmeier J.C."/>
            <person name="Lucas S."/>
            <person name="Medina M."/>
            <person name="Montsant A."/>
            <person name="Obornik M."/>
            <person name="Parker M.S."/>
            <person name="Palenik B."/>
            <person name="Pazour G.J."/>
            <person name="Richardson P.M."/>
            <person name="Rynearson T.A."/>
            <person name="Saito M.A."/>
            <person name="Schwartz D.C."/>
            <person name="Thamatrakoln K."/>
            <person name="Valentin K."/>
            <person name="Vardi A."/>
            <person name="Wilkerson F.P."/>
            <person name="Rokhsar D.S."/>
        </authorList>
    </citation>
    <scope>NUCLEOTIDE SEQUENCE [LARGE SCALE GENOMIC DNA]</scope>
    <source>
        <strain evidence="3 4">CCMP1335</strain>
    </source>
</reference>
<name>B8CEZ7_THAPS</name>
<feature type="non-terminal residue" evidence="3">
    <location>
        <position position="1"/>
    </location>
</feature>
<dbReference type="PANTHER" id="PTHR12290">
    <property type="entry name" value="CORNICHON-RELATED"/>
    <property type="match status" value="1"/>
</dbReference>
<proteinExistence type="inferred from homology"/>
<dbReference type="RefSeq" id="XP_002294760.1">
    <property type="nucleotide sequence ID" value="XM_002294724.1"/>
</dbReference>
<feature type="domain" description="DNA/pantothenate metabolism flavoprotein C-terminal" evidence="2">
    <location>
        <begin position="159"/>
        <end position="260"/>
    </location>
</feature>
<dbReference type="InterPro" id="IPR007085">
    <property type="entry name" value="DNA/pantothenate-metab_flavo_C"/>
</dbReference>
<evidence type="ECO:0000256" key="1">
    <source>
        <dbReference type="ARBA" id="ARBA00005703"/>
    </source>
</evidence>
<dbReference type="InterPro" id="IPR035929">
    <property type="entry name" value="CoaB-like_sf"/>
</dbReference>
<reference evidence="3 4" key="2">
    <citation type="journal article" date="2008" name="Nature">
        <title>The Phaeodactylum genome reveals the evolutionary history of diatom genomes.</title>
        <authorList>
            <person name="Bowler C."/>
            <person name="Allen A.E."/>
            <person name="Badger J.H."/>
            <person name="Grimwood J."/>
            <person name="Jabbari K."/>
            <person name="Kuo A."/>
            <person name="Maheswari U."/>
            <person name="Martens C."/>
            <person name="Maumus F."/>
            <person name="Otillar R.P."/>
            <person name="Rayko E."/>
            <person name="Salamov A."/>
            <person name="Vandepoele K."/>
            <person name="Beszteri B."/>
            <person name="Gruber A."/>
            <person name="Heijde M."/>
            <person name="Katinka M."/>
            <person name="Mock T."/>
            <person name="Valentin K."/>
            <person name="Verret F."/>
            <person name="Berges J.A."/>
            <person name="Brownlee C."/>
            <person name="Cadoret J.P."/>
            <person name="Chiovitti A."/>
            <person name="Choi C.J."/>
            <person name="Coesel S."/>
            <person name="De Martino A."/>
            <person name="Detter J.C."/>
            <person name="Durkin C."/>
            <person name="Falciatore A."/>
            <person name="Fournet J."/>
            <person name="Haruta M."/>
            <person name="Huysman M.J."/>
            <person name="Jenkins B.D."/>
            <person name="Jiroutova K."/>
            <person name="Jorgensen R.E."/>
            <person name="Joubert Y."/>
            <person name="Kaplan A."/>
            <person name="Kroger N."/>
            <person name="Kroth P.G."/>
            <person name="La Roche J."/>
            <person name="Lindquist E."/>
            <person name="Lommer M."/>
            <person name="Martin-Jezequel V."/>
            <person name="Lopez P.J."/>
            <person name="Lucas S."/>
            <person name="Mangogna M."/>
            <person name="McGinnis K."/>
            <person name="Medlin L.K."/>
            <person name="Montsant A."/>
            <person name="Oudot-Le Secq M.P."/>
            <person name="Napoli C."/>
            <person name="Obornik M."/>
            <person name="Parker M.S."/>
            <person name="Petit J.L."/>
            <person name="Porcel B.M."/>
            <person name="Poulsen N."/>
            <person name="Robison M."/>
            <person name="Rychlewski L."/>
            <person name="Rynearson T.A."/>
            <person name="Schmutz J."/>
            <person name="Shapiro H."/>
            <person name="Siaut M."/>
            <person name="Stanley M."/>
            <person name="Sussman M.R."/>
            <person name="Taylor A.R."/>
            <person name="Vardi A."/>
            <person name="von Dassow P."/>
            <person name="Vyverman W."/>
            <person name="Willis A."/>
            <person name="Wyrwicz L.S."/>
            <person name="Rokhsar D.S."/>
            <person name="Weissenbach J."/>
            <person name="Armbrust E.V."/>
            <person name="Green B.R."/>
            <person name="Van de Peer Y."/>
            <person name="Grigoriev I.V."/>
        </authorList>
    </citation>
    <scope>NUCLEOTIDE SEQUENCE [LARGE SCALE GENOMIC DNA]</scope>
    <source>
        <strain evidence="3 4">CCMP1335</strain>
    </source>
</reference>
<keyword evidence="4" id="KW-1185">Reference proteome</keyword>
<evidence type="ECO:0000313" key="3">
    <source>
        <dbReference type="EMBL" id="EED88120.1"/>
    </source>
</evidence>
<dbReference type="GO" id="GO:0004632">
    <property type="term" value="F:phosphopantothenate--cysteine ligase activity"/>
    <property type="evidence" value="ECO:0000318"/>
    <property type="project" value="GO_Central"/>
</dbReference>
<organism evidence="3 4">
    <name type="scientific">Thalassiosira pseudonana</name>
    <name type="common">Marine diatom</name>
    <name type="synonym">Cyclotella nana</name>
    <dbReference type="NCBI Taxonomy" id="35128"/>
    <lineage>
        <taxon>Eukaryota</taxon>
        <taxon>Sar</taxon>
        <taxon>Stramenopiles</taxon>
        <taxon>Ochrophyta</taxon>
        <taxon>Bacillariophyta</taxon>
        <taxon>Coscinodiscophyceae</taxon>
        <taxon>Thalassiosirophycidae</taxon>
        <taxon>Thalassiosirales</taxon>
        <taxon>Thalassiosiraceae</taxon>
        <taxon>Thalassiosira</taxon>
    </lineage>
</organism>
<dbReference type="PaxDb" id="35128-Thaps15545"/>
<dbReference type="OMA" id="LERYQHH"/>
<dbReference type="InParanoid" id="B8CEZ7"/>
<evidence type="ECO:0000259" key="2">
    <source>
        <dbReference type="Pfam" id="PF04127"/>
    </source>
</evidence>
<dbReference type="Pfam" id="PF04127">
    <property type="entry name" value="DFP"/>
    <property type="match status" value="1"/>
</dbReference>
<dbReference type="GO" id="GO:0015937">
    <property type="term" value="P:coenzyme A biosynthetic process"/>
    <property type="evidence" value="ECO:0000318"/>
    <property type="project" value="GO_Central"/>
</dbReference>
<dbReference type="AlphaFoldDB" id="B8CEZ7"/>
<dbReference type="SUPFAM" id="SSF102645">
    <property type="entry name" value="CoaB-like"/>
    <property type="match status" value="1"/>
</dbReference>
<dbReference type="HOGENOM" id="CLU_042326_0_1_1"/>
<dbReference type="Proteomes" id="UP000001449">
    <property type="component" value="Chromosome 20"/>
</dbReference>
<gene>
    <name evidence="3" type="ORF">THAPSDRAFT_15545</name>
</gene>
<dbReference type="GO" id="GO:0005737">
    <property type="term" value="C:cytoplasm"/>
    <property type="evidence" value="ECO:0000318"/>
    <property type="project" value="GO_Central"/>
</dbReference>